<gene>
    <name evidence="2" type="ORF">ACFO5R_22635</name>
</gene>
<sequence length="115" mass="12755">MVVCTVAEVAVAVAALVDEVAVYALQSTGVLGHPVRRRVVSVLIEHDILRREEVAEMLADDETIAQSDPDRIELMLHHQHLPHLDEELFVEYDHRTGDVVLWKDPAVAADLVDSA</sequence>
<accession>A0ABD5PW99</accession>
<evidence type="ECO:0000259" key="1">
    <source>
        <dbReference type="Pfam" id="PF24035"/>
    </source>
</evidence>
<feature type="domain" description="DUF7344" evidence="1">
    <location>
        <begin position="30"/>
        <end position="99"/>
    </location>
</feature>
<dbReference type="Proteomes" id="UP001595898">
    <property type="component" value="Unassembled WGS sequence"/>
</dbReference>
<name>A0ABD5PW99_9EURY</name>
<dbReference type="EMBL" id="JBHSFA010000012">
    <property type="protein sequence ID" value="MFC4544735.1"/>
    <property type="molecule type" value="Genomic_DNA"/>
</dbReference>
<evidence type="ECO:0000313" key="3">
    <source>
        <dbReference type="Proteomes" id="UP001595898"/>
    </source>
</evidence>
<reference evidence="2 3" key="1">
    <citation type="journal article" date="2019" name="Int. J. Syst. Evol. Microbiol.">
        <title>The Global Catalogue of Microorganisms (GCM) 10K type strain sequencing project: providing services to taxonomists for standard genome sequencing and annotation.</title>
        <authorList>
            <consortium name="The Broad Institute Genomics Platform"/>
            <consortium name="The Broad Institute Genome Sequencing Center for Infectious Disease"/>
            <person name="Wu L."/>
            <person name="Ma J."/>
        </authorList>
    </citation>
    <scope>NUCLEOTIDE SEQUENCE [LARGE SCALE GENOMIC DNA]</scope>
    <source>
        <strain evidence="2 3">WLHS5</strain>
    </source>
</reference>
<organism evidence="2 3">
    <name type="scientific">Halosolutus amylolyticus</name>
    <dbReference type="NCBI Taxonomy" id="2932267"/>
    <lineage>
        <taxon>Archaea</taxon>
        <taxon>Methanobacteriati</taxon>
        <taxon>Methanobacteriota</taxon>
        <taxon>Stenosarchaea group</taxon>
        <taxon>Halobacteria</taxon>
        <taxon>Halobacteriales</taxon>
        <taxon>Natrialbaceae</taxon>
        <taxon>Halosolutus</taxon>
    </lineage>
</organism>
<dbReference type="RefSeq" id="WP_250142143.1">
    <property type="nucleotide sequence ID" value="NZ_JALIQP010000006.1"/>
</dbReference>
<keyword evidence="3" id="KW-1185">Reference proteome</keyword>
<proteinExistence type="predicted"/>
<dbReference type="AlphaFoldDB" id="A0ABD5PW99"/>
<evidence type="ECO:0000313" key="2">
    <source>
        <dbReference type="EMBL" id="MFC4544735.1"/>
    </source>
</evidence>
<dbReference type="Pfam" id="PF24035">
    <property type="entry name" value="DUF7344"/>
    <property type="match status" value="1"/>
</dbReference>
<comment type="caution">
    <text evidence="2">The sequence shown here is derived from an EMBL/GenBank/DDBJ whole genome shotgun (WGS) entry which is preliminary data.</text>
</comment>
<protein>
    <recommendedName>
        <fullName evidence="1">DUF7344 domain-containing protein</fullName>
    </recommendedName>
</protein>
<dbReference type="InterPro" id="IPR055768">
    <property type="entry name" value="DUF7344"/>
</dbReference>